<dbReference type="Proteomes" id="UP000030460">
    <property type="component" value="Unassembled WGS sequence"/>
</dbReference>
<comment type="caution">
    <text evidence="1">The sequence shown here is derived from an EMBL/GenBank/DDBJ whole genome shotgun (WGS) entry which is preliminary data.</text>
</comment>
<name>A0A8T6ZLR6_9BURK</name>
<dbReference type="EMBL" id="JTDB02000015">
    <property type="protein sequence ID" value="NLP65525.1"/>
    <property type="molecule type" value="Genomic_DNA"/>
</dbReference>
<gene>
    <name evidence="1" type="ORF">NH14_031190</name>
</gene>
<organism evidence="1 2">
    <name type="scientific">Paraburkholderia sacchari</name>
    <dbReference type="NCBI Taxonomy" id="159450"/>
    <lineage>
        <taxon>Bacteria</taxon>
        <taxon>Pseudomonadati</taxon>
        <taxon>Pseudomonadota</taxon>
        <taxon>Betaproteobacteria</taxon>
        <taxon>Burkholderiales</taxon>
        <taxon>Burkholderiaceae</taxon>
        <taxon>Paraburkholderia</taxon>
    </lineage>
</organism>
<dbReference type="OrthoDB" id="9007604at2"/>
<proteinExistence type="predicted"/>
<protein>
    <submittedName>
        <fullName evidence="1">Uncharacterized protein</fullName>
    </submittedName>
</protein>
<keyword evidence="2" id="KW-1185">Reference proteome</keyword>
<accession>A0A8T6ZLR6</accession>
<reference evidence="1" key="1">
    <citation type="journal article" date="2015" name="Genome Announc.">
        <title>Draft Genome Sequence of the Polyhydroxyalkanoate-Producing Bacterium Burkholderia sacchari LMG 19450 Isolated from Brazilian Sugarcane Plantation Soil.</title>
        <authorList>
            <person name="Alexandrino P.M."/>
            <person name="Mendonca T.T."/>
            <person name="Guaman Bautista L.P."/>
            <person name="Cherix J."/>
            <person name="Lozano-Sakalauskas G.C."/>
            <person name="Fujita A."/>
            <person name="Ramos Filho E."/>
            <person name="Long P."/>
            <person name="Padilla G."/>
            <person name="Taciro M.K."/>
            <person name="Gomez J.G."/>
            <person name="Silva L.F."/>
        </authorList>
    </citation>
    <scope>NUCLEOTIDE SEQUENCE</scope>
    <source>
        <strain evidence="1">LMG 19450</strain>
    </source>
</reference>
<sequence length="81" mass="9007">MPETAAWVDMLRDAFGSETIHDAIRRGAGEPTFFAIERGQEIGTRSDSGEPWRLEGFEDRHFCRSCDGSCVGNLTACGIRR</sequence>
<dbReference type="AlphaFoldDB" id="A0A8T6ZLR6"/>
<evidence type="ECO:0000313" key="2">
    <source>
        <dbReference type="Proteomes" id="UP000030460"/>
    </source>
</evidence>
<evidence type="ECO:0000313" key="1">
    <source>
        <dbReference type="EMBL" id="NLP65525.1"/>
    </source>
</evidence>
<reference evidence="1" key="2">
    <citation type="submission" date="2020-04" db="EMBL/GenBank/DDBJ databases">
        <authorList>
            <person name="Alexandrino P."/>
            <person name="Mendonca T."/>
            <person name="Guaman L."/>
            <person name="Cherix J."/>
            <person name="Lozano-Sakalauskas G."/>
            <person name="Fujita A."/>
            <person name="Filho E.R."/>
            <person name="Long P."/>
            <person name="Padilla G."/>
            <person name="Taciro M.K."/>
            <person name="Gomez J.G."/>
            <person name="Silva L.F."/>
            <person name="Torres M."/>
        </authorList>
    </citation>
    <scope>NUCLEOTIDE SEQUENCE</scope>
    <source>
        <strain evidence="1">LMG 19450</strain>
    </source>
</reference>